<proteinExistence type="predicted"/>
<feature type="region of interest" description="Disordered" evidence="1">
    <location>
        <begin position="32"/>
        <end position="83"/>
    </location>
</feature>
<dbReference type="RefSeq" id="WP_074764111.1">
    <property type="nucleotide sequence ID" value="NZ_FNKP01000001.1"/>
</dbReference>
<protein>
    <recommendedName>
        <fullName evidence="5">DUF4148 domain-containing protein</fullName>
    </recommendedName>
</protein>
<evidence type="ECO:0000313" key="4">
    <source>
        <dbReference type="Proteomes" id="UP000183487"/>
    </source>
</evidence>
<organism evidence="3 4">
    <name type="scientific">Paraburkholderia fungorum</name>
    <dbReference type="NCBI Taxonomy" id="134537"/>
    <lineage>
        <taxon>Bacteria</taxon>
        <taxon>Pseudomonadati</taxon>
        <taxon>Pseudomonadota</taxon>
        <taxon>Betaproteobacteria</taxon>
        <taxon>Burkholderiales</taxon>
        <taxon>Burkholderiaceae</taxon>
        <taxon>Paraburkholderia</taxon>
    </lineage>
</organism>
<feature type="chain" id="PRO_5010380866" description="DUF4148 domain-containing protein" evidence="2">
    <location>
        <begin position="25"/>
        <end position="83"/>
    </location>
</feature>
<dbReference type="AlphaFoldDB" id="A0A1H1C500"/>
<gene>
    <name evidence="3" type="ORF">SAMN05443245_1976</name>
</gene>
<name>A0A1H1C500_9BURK</name>
<dbReference type="Proteomes" id="UP000183487">
    <property type="component" value="Unassembled WGS sequence"/>
</dbReference>
<evidence type="ECO:0000256" key="1">
    <source>
        <dbReference type="SAM" id="MobiDB-lite"/>
    </source>
</evidence>
<keyword evidence="2" id="KW-0732">Signal</keyword>
<keyword evidence="4" id="KW-1185">Reference proteome</keyword>
<evidence type="ECO:0000313" key="3">
    <source>
        <dbReference type="EMBL" id="SDQ59268.1"/>
    </source>
</evidence>
<feature type="signal peptide" evidence="2">
    <location>
        <begin position="1"/>
        <end position="24"/>
    </location>
</feature>
<dbReference type="OrthoDB" id="9009723at2"/>
<accession>A0A1H1C500</accession>
<evidence type="ECO:0008006" key="5">
    <source>
        <dbReference type="Google" id="ProtNLM"/>
    </source>
</evidence>
<reference evidence="4" key="1">
    <citation type="submission" date="2016-10" db="EMBL/GenBank/DDBJ databases">
        <authorList>
            <person name="Varghese N."/>
        </authorList>
    </citation>
    <scope>NUCLEOTIDE SEQUENCE [LARGE SCALE GENOMIC DNA]</scope>
    <source>
        <strain evidence="4">GAS106B</strain>
    </source>
</reference>
<feature type="compositionally biased region" description="Polar residues" evidence="1">
    <location>
        <begin position="41"/>
        <end position="76"/>
    </location>
</feature>
<evidence type="ECO:0000256" key="2">
    <source>
        <dbReference type="SAM" id="SignalP"/>
    </source>
</evidence>
<sequence>MKSLIQAVAIAVVLAAPVASFAQSADQGVSQDTQATQAQASGRQNAAQVDNSGYGSGSHGTWQSGRGGSTTVSSYSPPIYNAR</sequence>
<dbReference type="EMBL" id="FNKP01000001">
    <property type="protein sequence ID" value="SDQ59268.1"/>
    <property type="molecule type" value="Genomic_DNA"/>
</dbReference>